<dbReference type="Pfam" id="PF14392">
    <property type="entry name" value="zf-CCHC_4"/>
    <property type="match status" value="1"/>
</dbReference>
<dbReference type="AlphaFoldDB" id="A0A9P0Z3X4"/>
<keyword evidence="3" id="KW-1185">Reference proteome</keyword>
<dbReference type="EMBL" id="CAMAPE010000019">
    <property type="protein sequence ID" value="CAH9086024.1"/>
    <property type="molecule type" value="Genomic_DNA"/>
</dbReference>
<evidence type="ECO:0000313" key="2">
    <source>
        <dbReference type="EMBL" id="CAH9086024.1"/>
    </source>
</evidence>
<gene>
    <name evidence="2" type="ORF">CEURO_LOCUS9450</name>
</gene>
<dbReference type="OrthoDB" id="1001609at2759"/>
<sequence>MITILKGICTSTCVLVSIAGDVPLRRRVKLKRAGVPIWIDLKYERLQHFCFICGLMSHTDRMCPKRFAFAEEGKEEYGSWLHAGNRRGGSGRGSRWLTNEAGQFLHGSPLSSICSGGSSNMLVEEGIKISQQDVGVSTRKRKSSVDVGTVAGSSHEKTFNSQNTEVYFPKNGVAAGFGSQTRRES</sequence>
<protein>
    <recommendedName>
        <fullName evidence="1">Zinc knuckle CX2CX4HX4C domain-containing protein</fullName>
    </recommendedName>
</protein>
<dbReference type="InterPro" id="IPR025836">
    <property type="entry name" value="Zn_knuckle_CX2CX4HX4C"/>
</dbReference>
<evidence type="ECO:0000313" key="3">
    <source>
        <dbReference type="Proteomes" id="UP001152484"/>
    </source>
</evidence>
<accession>A0A9P0Z3X4</accession>
<proteinExistence type="predicted"/>
<comment type="caution">
    <text evidence="2">The sequence shown here is derived from an EMBL/GenBank/DDBJ whole genome shotgun (WGS) entry which is preliminary data.</text>
</comment>
<name>A0A9P0Z3X4_CUSEU</name>
<feature type="domain" description="Zinc knuckle CX2CX4HX4C" evidence="1">
    <location>
        <begin position="25"/>
        <end position="65"/>
    </location>
</feature>
<dbReference type="Proteomes" id="UP001152484">
    <property type="component" value="Unassembled WGS sequence"/>
</dbReference>
<evidence type="ECO:0000259" key="1">
    <source>
        <dbReference type="Pfam" id="PF14392"/>
    </source>
</evidence>
<organism evidence="2 3">
    <name type="scientific">Cuscuta europaea</name>
    <name type="common">European dodder</name>
    <dbReference type="NCBI Taxonomy" id="41803"/>
    <lineage>
        <taxon>Eukaryota</taxon>
        <taxon>Viridiplantae</taxon>
        <taxon>Streptophyta</taxon>
        <taxon>Embryophyta</taxon>
        <taxon>Tracheophyta</taxon>
        <taxon>Spermatophyta</taxon>
        <taxon>Magnoliopsida</taxon>
        <taxon>eudicotyledons</taxon>
        <taxon>Gunneridae</taxon>
        <taxon>Pentapetalae</taxon>
        <taxon>asterids</taxon>
        <taxon>lamiids</taxon>
        <taxon>Solanales</taxon>
        <taxon>Convolvulaceae</taxon>
        <taxon>Cuscuteae</taxon>
        <taxon>Cuscuta</taxon>
        <taxon>Cuscuta subgen. Cuscuta</taxon>
    </lineage>
</organism>
<reference evidence="2" key="1">
    <citation type="submission" date="2022-07" db="EMBL/GenBank/DDBJ databases">
        <authorList>
            <person name="Macas J."/>
            <person name="Novak P."/>
            <person name="Neumann P."/>
        </authorList>
    </citation>
    <scope>NUCLEOTIDE SEQUENCE</scope>
</reference>